<keyword evidence="6" id="KW-0067">ATP-binding</keyword>
<dbReference type="PANTHER" id="PTHR24221">
    <property type="entry name" value="ATP-BINDING CASSETTE SUB-FAMILY B"/>
    <property type="match status" value="1"/>
</dbReference>
<accession>A0A7C4KYP2</accession>
<feature type="domain" description="ABC transporter" evidence="10">
    <location>
        <begin position="338"/>
        <end position="573"/>
    </location>
</feature>
<dbReference type="InterPro" id="IPR027417">
    <property type="entry name" value="P-loop_NTPase"/>
</dbReference>
<evidence type="ECO:0000256" key="1">
    <source>
        <dbReference type="ARBA" id="ARBA00004651"/>
    </source>
</evidence>
<dbReference type="Gene3D" id="3.40.50.300">
    <property type="entry name" value="P-loop containing nucleotide triphosphate hydrolases"/>
    <property type="match status" value="1"/>
</dbReference>
<dbReference type="GO" id="GO:0045454">
    <property type="term" value="P:cell redox homeostasis"/>
    <property type="evidence" value="ECO:0007669"/>
    <property type="project" value="InterPro"/>
</dbReference>
<feature type="transmembrane region" description="Helical" evidence="9">
    <location>
        <begin position="130"/>
        <end position="152"/>
    </location>
</feature>
<feature type="transmembrane region" description="Helical" evidence="9">
    <location>
        <begin position="15"/>
        <end position="37"/>
    </location>
</feature>
<dbReference type="Gene3D" id="1.20.1560.10">
    <property type="entry name" value="ABC transporter type 1, transmembrane domain"/>
    <property type="match status" value="1"/>
</dbReference>
<dbReference type="GO" id="GO:0005886">
    <property type="term" value="C:plasma membrane"/>
    <property type="evidence" value="ECO:0007669"/>
    <property type="project" value="UniProtKB-SubCell"/>
</dbReference>
<evidence type="ECO:0000256" key="5">
    <source>
        <dbReference type="ARBA" id="ARBA00022741"/>
    </source>
</evidence>
<organism evidence="12">
    <name type="scientific">Bellilinea caldifistulae</name>
    <dbReference type="NCBI Taxonomy" id="360411"/>
    <lineage>
        <taxon>Bacteria</taxon>
        <taxon>Bacillati</taxon>
        <taxon>Chloroflexota</taxon>
        <taxon>Anaerolineae</taxon>
        <taxon>Anaerolineales</taxon>
        <taxon>Anaerolineaceae</taxon>
        <taxon>Bellilinea</taxon>
    </lineage>
</organism>
<dbReference type="NCBIfam" id="TIGR02868">
    <property type="entry name" value="CydC"/>
    <property type="match status" value="1"/>
</dbReference>
<keyword evidence="3" id="KW-1003">Cell membrane</keyword>
<evidence type="ECO:0000256" key="9">
    <source>
        <dbReference type="SAM" id="Phobius"/>
    </source>
</evidence>
<evidence type="ECO:0000256" key="7">
    <source>
        <dbReference type="ARBA" id="ARBA00022989"/>
    </source>
</evidence>
<dbReference type="GO" id="GO:0005524">
    <property type="term" value="F:ATP binding"/>
    <property type="evidence" value="ECO:0007669"/>
    <property type="project" value="UniProtKB-KW"/>
</dbReference>
<dbReference type="InterPro" id="IPR011527">
    <property type="entry name" value="ABC1_TM_dom"/>
</dbReference>
<keyword evidence="7 9" id="KW-1133">Transmembrane helix</keyword>
<evidence type="ECO:0000256" key="3">
    <source>
        <dbReference type="ARBA" id="ARBA00022475"/>
    </source>
</evidence>
<feature type="domain" description="ABC transmembrane type-1" evidence="11">
    <location>
        <begin position="20"/>
        <end position="303"/>
    </location>
</feature>
<reference evidence="12" key="1">
    <citation type="journal article" date="2020" name="mSystems">
        <title>Genome- and Community-Level Interaction Insights into Carbon Utilization and Element Cycling Functions of Hydrothermarchaeota in Hydrothermal Sediment.</title>
        <authorList>
            <person name="Zhou Z."/>
            <person name="Liu Y."/>
            <person name="Xu W."/>
            <person name="Pan J."/>
            <person name="Luo Z.H."/>
            <person name="Li M."/>
        </authorList>
    </citation>
    <scope>NUCLEOTIDE SEQUENCE [LARGE SCALE GENOMIC DNA]</scope>
    <source>
        <strain evidence="12">SpSt-556</strain>
    </source>
</reference>
<dbReference type="InterPro" id="IPR014223">
    <property type="entry name" value="ABC_CydC/D"/>
</dbReference>
<sequence>MVKTTLRLLALLKPFGGWVLVSVVLNAATVFAGIGLLGTSADLIARAALQPGIAALQVAIVGVRFFGIARAGLRYLERLVSHSVNFQLLAQLRVWFYSKIEPLSPARLQDYRSGDVLQRAIGDIETLENFYVRVLAPPLSAILVTTGMGWFIGRVDWRLGLVLAGGLLVGGGGLSLLAFWIGQRTGVEYVQHKARLNAEIVAVLQGMADIVAYSREEKEKERLVSHLAAASQAQRKLVLGNGIINGLMTVLTSLTLVIVLSIGTQLVGNGSLEGYRLAVLAMLTLASFEAVNPLPQAAQQLRGNLESARRLFEISDQPPAVTEPLQPQEIPVVEHPRLEINKLTFHYPGRPLPALKEMDLSLFPGKKVAVVGESGAGKSTLVQLVLRYWDYDDGEIRINGLDYKNFDSTHIRRYFGVVSAAPYLFSATVRQNLLIARPEADEQELFRAIQLAGLSEWLKALPNGLETWVGEHGQFLSGGERQRLAVARALLSNAPFILLDEPTAGLDSLNEIRLMKTLFDLFQERGVLWITHRLIGMEQVDEVLVLQAGRVIERGNHHRLLATGGVYAGLWQAQQRVLWNAGPHLLV</sequence>
<comment type="caution">
    <text evidence="12">The sequence shown here is derived from an EMBL/GenBank/DDBJ whole genome shotgun (WGS) entry which is preliminary data.</text>
</comment>
<keyword evidence="5" id="KW-0547">Nucleotide-binding</keyword>
<proteinExistence type="predicted"/>
<gene>
    <name evidence="12" type="primary">cydC</name>
    <name evidence="12" type="ORF">ENT17_04940</name>
</gene>
<feature type="transmembrane region" description="Helical" evidence="9">
    <location>
        <begin position="242"/>
        <end position="262"/>
    </location>
</feature>
<feature type="transmembrane region" description="Helical" evidence="9">
    <location>
        <begin position="159"/>
        <end position="182"/>
    </location>
</feature>
<dbReference type="InterPro" id="IPR017871">
    <property type="entry name" value="ABC_transporter-like_CS"/>
</dbReference>
<dbReference type="PROSITE" id="PS50929">
    <property type="entry name" value="ABC_TM1F"/>
    <property type="match status" value="1"/>
</dbReference>
<dbReference type="EMBL" id="DSXR01000052">
    <property type="protein sequence ID" value="HGS86946.1"/>
    <property type="molecule type" value="Genomic_DNA"/>
</dbReference>
<evidence type="ECO:0000313" key="12">
    <source>
        <dbReference type="EMBL" id="HGS86946.1"/>
    </source>
</evidence>
<protein>
    <submittedName>
        <fullName evidence="12">Thiol reductant ABC exporter subunit CydC</fullName>
    </submittedName>
</protein>
<dbReference type="InterPro" id="IPR003593">
    <property type="entry name" value="AAA+_ATPase"/>
</dbReference>
<dbReference type="PROSITE" id="PS00211">
    <property type="entry name" value="ABC_TRANSPORTER_1"/>
    <property type="match status" value="1"/>
</dbReference>
<dbReference type="GO" id="GO:0034775">
    <property type="term" value="P:glutathione transmembrane transport"/>
    <property type="evidence" value="ECO:0007669"/>
    <property type="project" value="InterPro"/>
</dbReference>
<evidence type="ECO:0000259" key="11">
    <source>
        <dbReference type="PROSITE" id="PS50929"/>
    </source>
</evidence>
<dbReference type="AlphaFoldDB" id="A0A7C4KYP2"/>
<dbReference type="PANTHER" id="PTHR24221:SF653">
    <property type="entry name" value="TRANSPORT ATP-BINDING PROTEIN CYDC"/>
    <property type="match status" value="1"/>
</dbReference>
<keyword evidence="2" id="KW-0813">Transport</keyword>
<dbReference type="SUPFAM" id="SSF90123">
    <property type="entry name" value="ABC transporter transmembrane region"/>
    <property type="match status" value="1"/>
</dbReference>
<evidence type="ECO:0000256" key="4">
    <source>
        <dbReference type="ARBA" id="ARBA00022692"/>
    </source>
</evidence>
<dbReference type="FunFam" id="3.40.50.300:FF:000221">
    <property type="entry name" value="Multidrug ABC transporter ATP-binding protein"/>
    <property type="match status" value="1"/>
</dbReference>
<evidence type="ECO:0000259" key="10">
    <source>
        <dbReference type="PROSITE" id="PS50893"/>
    </source>
</evidence>
<keyword evidence="8 9" id="KW-0472">Membrane</keyword>
<dbReference type="Pfam" id="PF00664">
    <property type="entry name" value="ABC_membrane"/>
    <property type="match status" value="1"/>
</dbReference>
<dbReference type="SUPFAM" id="SSF52540">
    <property type="entry name" value="P-loop containing nucleoside triphosphate hydrolases"/>
    <property type="match status" value="1"/>
</dbReference>
<keyword evidence="4 9" id="KW-0812">Transmembrane</keyword>
<dbReference type="GO" id="GO:0034040">
    <property type="term" value="F:ATPase-coupled lipid transmembrane transporter activity"/>
    <property type="evidence" value="ECO:0007669"/>
    <property type="project" value="TreeGrafter"/>
</dbReference>
<dbReference type="Pfam" id="PF00005">
    <property type="entry name" value="ABC_tran"/>
    <property type="match status" value="1"/>
</dbReference>
<evidence type="ECO:0000256" key="8">
    <source>
        <dbReference type="ARBA" id="ARBA00023136"/>
    </source>
</evidence>
<comment type="subcellular location">
    <subcellularLocation>
        <location evidence="1">Cell membrane</location>
        <topology evidence="1">Multi-pass membrane protein</topology>
    </subcellularLocation>
</comment>
<dbReference type="GO" id="GO:0140359">
    <property type="term" value="F:ABC-type transporter activity"/>
    <property type="evidence" value="ECO:0007669"/>
    <property type="project" value="InterPro"/>
</dbReference>
<evidence type="ECO:0000256" key="6">
    <source>
        <dbReference type="ARBA" id="ARBA00022840"/>
    </source>
</evidence>
<name>A0A7C4KYP2_9CHLR</name>
<dbReference type="InterPro" id="IPR003439">
    <property type="entry name" value="ABC_transporter-like_ATP-bd"/>
</dbReference>
<evidence type="ECO:0000256" key="2">
    <source>
        <dbReference type="ARBA" id="ARBA00022448"/>
    </source>
</evidence>
<dbReference type="GO" id="GO:0016887">
    <property type="term" value="F:ATP hydrolysis activity"/>
    <property type="evidence" value="ECO:0007669"/>
    <property type="project" value="InterPro"/>
</dbReference>
<dbReference type="InterPro" id="IPR036640">
    <property type="entry name" value="ABC1_TM_sf"/>
</dbReference>
<dbReference type="PROSITE" id="PS50893">
    <property type="entry name" value="ABC_TRANSPORTER_2"/>
    <property type="match status" value="1"/>
</dbReference>
<dbReference type="SMART" id="SM00382">
    <property type="entry name" value="AAA"/>
    <property type="match status" value="1"/>
</dbReference>
<dbReference type="InterPro" id="IPR039421">
    <property type="entry name" value="Type_1_exporter"/>
</dbReference>